<comment type="caution">
    <text evidence="4">The sequence shown here is derived from an EMBL/GenBank/DDBJ whole genome shotgun (WGS) entry which is preliminary data.</text>
</comment>
<dbReference type="Pfam" id="PF04536">
    <property type="entry name" value="TPM_phosphatase"/>
    <property type="match status" value="1"/>
</dbReference>
<proteinExistence type="predicted"/>
<keyword evidence="2" id="KW-0732">Signal</keyword>
<evidence type="ECO:0000256" key="2">
    <source>
        <dbReference type="SAM" id="SignalP"/>
    </source>
</evidence>
<organism evidence="4 5">
    <name type="scientific">Telluria antibiotica</name>
    <dbReference type="NCBI Taxonomy" id="2717319"/>
    <lineage>
        <taxon>Bacteria</taxon>
        <taxon>Pseudomonadati</taxon>
        <taxon>Pseudomonadota</taxon>
        <taxon>Betaproteobacteria</taxon>
        <taxon>Burkholderiales</taxon>
        <taxon>Oxalobacteraceae</taxon>
        <taxon>Telluria group</taxon>
        <taxon>Telluria</taxon>
    </lineage>
</organism>
<feature type="transmembrane region" description="Helical" evidence="1">
    <location>
        <begin position="236"/>
        <end position="255"/>
    </location>
</feature>
<accession>A0ABX0PFH3</accession>
<feature type="transmembrane region" description="Helical" evidence="1">
    <location>
        <begin position="185"/>
        <end position="204"/>
    </location>
</feature>
<gene>
    <name evidence="4" type="ORF">HAV22_21260</name>
</gene>
<feature type="chain" id="PRO_5045263830" evidence="2">
    <location>
        <begin position="24"/>
        <end position="281"/>
    </location>
</feature>
<evidence type="ECO:0000259" key="3">
    <source>
        <dbReference type="Pfam" id="PF04536"/>
    </source>
</evidence>
<dbReference type="Gene3D" id="3.10.310.50">
    <property type="match status" value="1"/>
</dbReference>
<feature type="transmembrane region" description="Helical" evidence="1">
    <location>
        <begin position="211"/>
        <end position="230"/>
    </location>
</feature>
<keyword evidence="1" id="KW-0812">Transmembrane</keyword>
<protein>
    <submittedName>
        <fullName evidence="4">YgcG family protein</fullName>
    </submittedName>
</protein>
<keyword evidence="5" id="KW-1185">Reference proteome</keyword>
<evidence type="ECO:0000313" key="4">
    <source>
        <dbReference type="EMBL" id="NIA56165.1"/>
    </source>
</evidence>
<name>A0ABX0PFH3_9BURK</name>
<dbReference type="InterPro" id="IPR007621">
    <property type="entry name" value="TPM_dom"/>
</dbReference>
<sequence length="281" mass="29258">MTTYRLAWLVAIVMWALNGLAFAQDGFVAVPPLTSPVTDLSATLSPEQQATLNNALRAFEERKGSQVAVLIVPTTRPESIEQYAIRVAEQWQLGRKKIDDGAILVVAKDDRAVRIEVGYGLEGVLNDATAKRIIDDVIVPRFRRDDFNGGIVAGVESMMKVIDGEPLPPPDGPRTARNDVGITQVLPLVLVGVVVVGGVLRALLGRVAGAAVTGGLIGVATWLVVGTATIGLSVGVLAFLFTLIGGARVAGLYMAHGGGRRGGGWGGRGGGFGGGGASGRW</sequence>
<dbReference type="PANTHER" id="PTHR30373">
    <property type="entry name" value="UPF0603 PROTEIN YGCG"/>
    <property type="match status" value="1"/>
</dbReference>
<feature type="domain" description="TPM" evidence="3">
    <location>
        <begin position="37"/>
        <end position="160"/>
    </location>
</feature>
<keyword evidence="1" id="KW-0472">Membrane</keyword>
<dbReference type="Proteomes" id="UP000716322">
    <property type="component" value="Unassembled WGS sequence"/>
</dbReference>
<dbReference type="EMBL" id="JAAQOM010000013">
    <property type="protein sequence ID" value="NIA56165.1"/>
    <property type="molecule type" value="Genomic_DNA"/>
</dbReference>
<feature type="signal peptide" evidence="2">
    <location>
        <begin position="1"/>
        <end position="23"/>
    </location>
</feature>
<evidence type="ECO:0000256" key="1">
    <source>
        <dbReference type="SAM" id="Phobius"/>
    </source>
</evidence>
<dbReference type="RefSeq" id="WP_166861755.1">
    <property type="nucleotide sequence ID" value="NZ_JAAQOM010000013.1"/>
</dbReference>
<keyword evidence="1" id="KW-1133">Transmembrane helix</keyword>
<reference evidence="4 5" key="1">
    <citation type="submission" date="2020-03" db="EMBL/GenBank/DDBJ databases">
        <title>Genome sequence of strain Massilia sp. TW-1.</title>
        <authorList>
            <person name="Chaudhary D.K."/>
        </authorList>
    </citation>
    <scope>NUCLEOTIDE SEQUENCE [LARGE SCALE GENOMIC DNA]</scope>
    <source>
        <strain evidence="4 5">TW-1</strain>
    </source>
</reference>
<dbReference type="PANTHER" id="PTHR30373:SF2">
    <property type="entry name" value="UPF0603 PROTEIN YGCG"/>
    <property type="match status" value="1"/>
</dbReference>
<evidence type="ECO:0000313" key="5">
    <source>
        <dbReference type="Proteomes" id="UP000716322"/>
    </source>
</evidence>